<name>A0A9N9RR34_9DIPT</name>
<sequence length="73" mass="7851">MKISIVIFIVLVSFAVLSLQSPQKGDAGSGCDLSKMKPDMLKNMIGKFADMAKNGGSQFTDMIKQFATMFGQG</sequence>
<feature type="chain" id="PRO_5040413429" evidence="1">
    <location>
        <begin position="28"/>
        <end position="73"/>
    </location>
</feature>
<keyword evidence="3" id="KW-1185">Reference proteome</keyword>
<evidence type="ECO:0000256" key="1">
    <source>
        <dbReference type="SAM" id="SignalP"/>
    </source>
</evidence>
<gene>
    <name evidence="2" type="ORF">CHIRRI_LOCUS6157</name>
</gene>
<protein>
    <submittedName>
        <fullName evidence="2">Uncharacterized protein</fullName>
    </submittedName>
</protein>
<organism evidence="2 3">
    <name type="scientific">Chironomus riparius</name>
    <dbReference type="NCBI Taxonomy" id="315576"/>
    <lineage>
        <taxon>Eukaryota</taxon>
        <taxon>Metazoa</taxon>
        <taxon>Ecdysozoa</taxon>
        <taxon>Arthropoda</taxon>
        <taxon>Hexapoda</taxon>
        <taxon>Insecta</taxon>
        <taxon>Pterygota</taxon>
        <taxon>Neoptera</taxon>
        <taxon>Endopterygota</taxon>
        <taxon>Diptera</taxon>
        <taxon>Nematocera</taxon>
        <taxon>Chironomoidea</taxon>
        <taxon>Chironomidae</taxon>
        <taxon>Chironominae</taxon>
        <taxon>Chironomus</taxon>
    </lineage>
</organism>
<dbReference type="EMBL" id="OU895878">
    <property type="protein sequence ID" value="CAG9803256.1"/>
    <property type="molecule type" value="Genomic_DNA"/>
</dbReference>
<reference evidence="2" key="2">
    <citation type="submission" date="2022-10" db="EMBL/GenBank/DDBJ databases">
        <authorList>
            <consortium name="ENA_rothamsted_submissions"/>
            <consortium name="culmorum"/>
            <person name="King R."/>
        </authorList>
    </citation>
    <scope>NUCLEOTIDE SEQUENCE</scope>
</reference>
<dbReference type="Proteomes" id="UP001153620">
    <property type="component" value="Chromosome 2"/>
</dbReference>
<dbReference type="AlphaFoldDB" id="A0A9N9RR34"/>
<evidence type="ECO:0000313" key="3">
    <source>
        <dbReference type="Proteomes" id="UP001153620"/>
    </source>
</evidence>
<accession>A0A9N9RR34</accession>
<proteinExistence type="predicted"/>
<reference evidence="2" key="1">
    <citation type="submission" date="2022-01" db="EMBL/GenBank/DDBJ databases">
        <authorList>
            <person name="King R."/>
        </authorList>
    </citation>
    <scope>NUCLEOTIDE SEQUENCE</scope>
</reference>
<feature type="signal peptide" evidence="1">
    <location>
        <begin position="1"/>
        <end position="27"/>
    </location>
</feature>
<evidence type="ECO:0000313" key="2">
    <source>
        <dbReference type="EMBL" id="CAG9803256.1"/>
    </source>
</evidence>
<keyword evidence="1" id="KW-0732">Signal</keyword>